<reference evidence="2 3" key="1">
    <citation type="submission" date="2019-04" db="EMBL/GenBank/DDBJ databases">
        <title>Microbes associate with the intestines of laboratory mice.</title>
        <authorList>
            <person name="Navarre W."/>
            <person name="Wong E."/>
            <person name="Huang K.C."/>
            <person name="Tropini C."/>
            <person name="Ng K."/>
            <person name="Yu B."/>
        </authorList>
    </citation>
    <scope>NUCLEOTIDE SEQUENCE [LARGE SCALE GENOMIC DNA]</scope>
    <source>
        <strain evidence="2 3">NM80_B27</strain>
    </source>
</reference>
<protein>
    <submittedName>
        <fullName evidence="2">Uncharacterized protein</fullName>
    </submittedName>
</protein>
<feature type="region of interest" description="Disordered" evidence="1">
    <location>
        <begin position="19"/>
        <end position="52"/>
    </location>
</feature>
<feature type="compositionally biased region" description="Polar residues" evidence="1">
    <location>
        <begin position="186"/>
        <end position="201"/>
    </location>
</feature>
<feature type="region of interest" description="Disordered" evidence="1">
    <location>
        <begin position="152"/>
        <end position="234"/>
    </location>
</feature>
<dbReference type="EMBL" id="SSTJ01000003">
    <property type="protein sequence ID" value="THG37887.1"/>
    <property type="molecule type" value="Genomic_DNA"/>
</dbReference>
<evidence type="ECO:0000313" key="3">
    <source>
        <dbReference type="Proteomes" id="UP000308978"/>
    </source>
</evidence>
<dbReference type="RefSeq" id="WP_136433300.1">
    <property type="nucleotide sequence ID" value="NZ_JAAWMV010000029.1"/>
</dbReference>
<accession>A0A4V3WV01</accession>
<dbReference type="Proteomes" id="UP000308978">
    <property type="component" value="Unassembled WGS sequence"/>
</dbReference>
<dbReference type="AlphaFoldDB" id="A0A4V3WV01"/>
<organism evidence="2 3">
    <name type="scientific">Adlercreutzia caecimuris</name>
    <dbReference type="NCBI Taxonomy" id="671266"/>
    <lineage>
        <taxon>Bacteria</taxon>
        <taxon>Bacillati</taxon>
        <taxon>Actinomycetota</taxon>
        <taxon>Coriobacteriia</taxon>
        <taxon>Eggerthellales</taxon>
        <taxon>Eggerthellaceae</taxon>
        <taxon>Adlercreutzia</taxon>
    </lineage>
</organism>
<sequence length="366" mass="38977">MREEDEIRAAVIALAGAQAAGEDISDQLPHGEAAVEAAEASPFGDDMSEEEQRDAAIALVLDAVRAATREGRLAQPSEWEPAGLVPTSMTAEDVEMAVYDALMEHGDPMPEGASTTGEGSAQAVRPVNRHVHSAFSSSNGRCVGASPFKHKAAHEMKETSTGEVSAGSPTTEERRGAGGCPDRVSSAANETAQWAVSQSEDCPSESGYPSAPTEGGHEVESECPAPPTETGEAVPLPYDCTNIRLLMGKASYYLYDASAMTDAYGRWAFLAAEDDPVAAFVECVREESSVYPRPMARTNLANDPFRMDAEAVEAAFAEARAQGRADDIERTEASNGDVYFYSTAYLSPARAKALAEWDAVERKRNV</sequence>
<proteinExistence type="predicted"/>
<name>A0A4V3WV01_9ACTN</name>
<gene>
    <name evidence="2" type="ORF">E5986_03190</name>
</gene>
<evidence type="ECO:0000313" key="2">
    <source>
        <dbReference type="EMBL" id="THG37887.1"/>
    </source>
</evidence>
<evidence type="ECO:0000256" key="1">
    <source>
        <dbReference type="SAM" id="MobiDB-lite"/>
    </source>
</evidence>
<feature type="compositionally biased region" description="Polar residues" evidence="1">
    <location>
        <begin position="161"/>
        <end position="170"/>
    </location>
</feature>
<comment type="caution">
    <text evidence="2">The sequence shown here is derived from an EMBL/GenBank/DDBJ whole genome shotgun (WGS) entry which is preliminary data.</text>
</comment>